<dbReference type="PANTHER" id="PTHR43479:SF8">
    <property type="entry name" value="TRANSCRIPTIONAL REGULATOR, TETR FAMILY"/>
    <property type="match status" value="1"/>
</dbReference>
<dbReference type="InterPro" id="IPR001647">
    <property type="entry name" value="HTH_TetR"/>
</dbReference>
<dbReference type="InterPro" id="IPR050624">
    <property type="entry name" value="HTH-type_Tx_Regulator"/>
</dbReference>
<dbReference type="GO" id="GO:0003677">
    <property type="term" value="F:DNA binding"/>
    <property type="evidence" value="ECO:0007669"/>
    <property type="project" value="UniProtKB-UniRule"/>
</dbReference>
<dbReference type="AlphaFoldDB" id="A0A285TYV5"/>
<dbReference type="Proteomes" id="UP000219252">
    <property type="component" value="Unassembled WGS sequence"/>
</dbReference>
<dbReference type="PANTHER" id="PTHR43479">
    <property type="entry name" value="ACREF/ENVCD OPERON REPRESSOR-RELATED"/>
    <property type="match status" value="1"/>
</dbReference>
<dbReference type="RefSeq" id="WP_097147717.1">
    <property type="nucleotide sequence ID" value="NZ_OBQC01000001.1"/>
</dbReference>
<feature type="domain" description="HTH tetR-type" evidence="3">
    <location>
        <begin position="12"/>
        <end position="72"/>
    </location>
</feature>
<dbReference type="OrthoDB" id="9812484at2"/>
<proteinExistence type="predicted"/>
<evidence type="ECO:0000259" key="3">
    <source>
        <dbReference type="PROSITE" id="PS50977"/>
    </source>
</evidence>
<name>A0A285TYV5_9BACL</name>
<evidence type="ECO:0000256" key="1">
    <source>
        <dbReference type="ARBA" id="ARBA00023125"/>
    </source>
</evidence>
<keyword evidence="5" id="KW-1185">Reference proteome</keyword>
<dbReference type="SUPFAM" id="SSF46689">
    <property type="entry name" value="Homeodomain-like"/>
    <property type="match status" value="1"/>
</dbReference>
<organism evidence="4 5">
    <name type="scientific">Ureibacillus acetophenoni</name>
    <dbReference type="NCBI Taxonomy" id="614649"/>
    <lineage>
        <taxon>Bacteria</taxon>
        <taxon>Bacillati</taxon>
        <taxon>Bacillota</taxon>
        <taxon>Bacilli</taxon>
        <taxon>Bacillales</taxon>
        <taxon>Caryophanaceae</taxon>
        <taxon>Ureibacillus</taxon>
    </lineage>
</organism>
<dbReference type="Pfam" id="PF00440">
    <property type="entry name" value="TetR_N"/>
    <property type="match status" value="1"/>
</dbReference>
<keyword evidence="1 2" id="KW-0238">DNA-binding</keyword>
<dbReference type="PROSITE" id="PS50977">
    <property type="entry name" value="HTH_TETR_2"/>
    <property type="match status" value="1"/>
</dbReference>
<reference evidence="5" key="1">
    <citation type="submission" date="2017-08" db="EMBL/GenBank/DDBJ databases">
        <authorList>
            <person name="Varghese N."/>
            <person name="Submissions S."/>
        </authorList>
    </citation>
    <scope>NUCLEOTIDE SEQUENCE [LARGE SCALE GENOMIC DNA]</scope>
    <source>
        <strain evidence="5">JC23</strain>
    </source>
</reference>
<feature type="DNA-binding region" description="H-T-H motif" evidence="2">
    <location>
        <begin position="35"/>
        <end position="54"/>
    </location>
</feature>
<evidence type="ECO:0000313" key="4">
    <source>
        <dbReference type="EMBL" id="SOC34890.1"/>
    </source>
</evidence>
<dbReference type="InterPro" id="IPR009057">
    <property type="entry name" value="Homeodomain-like_sf"/>
</dbReference>
<evidence type="ECO:0000313" key="5">
    <source>
        <dbReference type="Proteomes" id="UP000219252"/>
    </source>
</evidence>
<dbReference type="EMBL" id="OBQC01000001">
    <property type="protein sequence ID" value="SOC34890.1"/>
    <property type="molecule type" value="Genomic_DNA"/>
</dbReference>
<protein>
    <submittedName>
        <fullName evidence="4">TetR family transcriptional regulator</fullName>
    </submittedName>
</protein>
<evidence type="ECO:0000256" key="2">
    <source>
        <dbReference type="PROSITE-ProRule" id="PRU00335"/>
    </source>
</evidence>
<accession>A0A285TYV5</accession>
<dbReference type="Gene3D" id="1.10.357.10">
    <property type="entry name" value="Tetracycline Repressor, domain 2"/>
    <property type="match status" value="1"/>
</dbReference>
<sequence>MARGRKVNSSGERSMKLLREKAIELFSENGYFQTKISDIVKAAHVTQPTYYLYFESKEALYKDLLKEFHTNLEQIIDETVSEYQQLQDSKQTFQVILSRLFTYFATNPHLAKIGLNESNVEFVTEVLPQKFKSILENDLKSLQKQDVSIHILIQSLIGSIERLTLSSLLLENTNPEQLAEELVTIYFAKEDAVVTA</sequence>
<gene>
    <name evidence="4" type="ORF">SAMN05877842_101148</name>
</gene>
<dbReference type="PRINTS" id="PR00455">
    <property type="entry name" value="HTHTETR"/>
</dbReference>